<accession>A0A250K2W1</accession>
<dbReference type="PANTHER" id="PTHR43708">
    <property type="entry name" value="CONSERVED EXPRESSED OXIDOREDUCTASE (EUROFUNG)"/>
    <property type="match status" value="1"/>
</dbReference>
<keyword evidence="2" id="KW-0560">Oxidoreductase</keyword>
<sequence>MADSSPGRAPLRVALLGYGIAGRHIHAPLIQGVEGLVLQVVASRQEEAVRSTLPHVTLCTSHEAGATHPDVDLVVIATANDLHAPLAEAALEAGKHVVVDKPFTITLAEARALRALAESRGLLLSVFHNRRWDTDFQALQALLAEGTLGHVAHVESRFDRFRPEVRAQWREQTVPGAGVWFDLGPHLVDQALQLFGLPESVSGTRETLREGAFVDDWFQYTLAYPRRRVVLQASMLIAAMTPRFAVHGSRGSWLTLGREQQVPRLVMGGPPEGLAWHEAPSPGPHGAPTVASAGDYRQYYAGIRDALLGGAPNPVTPIQAVAVQAVLEAGIEAQVSGRAQPLTLTEAERAAFNAGTA</sequence>
<dbReference type="GO" id="GO:0000166">
    <property type="term" value="F:nucleotide binding"/>
    <property type="evidence" value="ECO:0007669"/>
    <property type="project" value="InterPro"/>
</dbReference>
<feature type="domain" description="GFO/IDH/MocA-like oxidoreductase" evidence="4">
    <location>
        <begin position="136"/>
        <end position="252"/>
    </location>
</feature>
<dbReference type="RefSeq" id="WP_095960160.1">
    <property type="nucleotide sequence ID" value="NZ_CP022203.1"/>
</dbReference>
<dbReference type="InterPro" id="IPR055170">
    <property type="entry name" value="GFO_IDH_MocA-like_dom"/>
</dbReference>
<dbReference type="OrthoDB" id="9792935at2"/>
<feature type="domain" description="Gfo/Idh/MocA-like oxidoreductase N-terminal" evidence="3">
    <location>
        <begin position="11"/>
        <end position="128"/>
    </location>
</feature>
<proteinExistence type="inferred from homology"/>
<gene>
    <name evidence="5" type="ORF">MYMAC_005350</name>
</gene>
<evidence type="ECO:0000313" key="5">
    <source>
        <dbReference type="EMBL" id="ATB49696.1"/>
    </source>
</evidence>
<keyword evidence="6" id="KW-1185">Reference proteome</keyword>
<dbReference type="Pfam" id="PF22725">
    <property type="entry name" value="GFO_IDH_MocA_C3"/>
    <property type="match status" value="1"/>
</dbReference>
<evidence type="ECO:0000259" key="3">
    <source>
        <dbReference type="Pfam" id="PF01408"/>
    </source>
</evidence>
<dbReference type="InterPro" id="IPR051317">
    <property type="entry name" value="Gfo/Idh/MocA_oxidoreduct"/>
</dbReference>
<dbReference type="Proteomes" id="UP000217343">
    <property type="component" value="Chromosome"/>
</dbReference>
<dbReference type="InterPro" id="IPR036291">
    <property type="entry name" value="NAD(P)-bd_dom_sf"/>
</dbReference>
<dbReference type="Gene3D" id="3.40.50.720">
    <property type="entry name" value="NAD(P)-binding Rossmann-like Domain"/>
    <property type="match status" value="1"/>
</dbReference>
<evidence type="ECO:0000256" key="1">
    <source>
        <dbReference type="ARBA" id="ARBA00010928"/>
    </source>
</evidence>
<dbReference type="Gene3D" id="3.30.360.10">
    <property type="entry name" value="Dihydrodipicolinate Reductase, domain 2"/>
    <property type="match status" value="1"/>
</dbReference>
<dbReference type="GO" id="GO:0016491">
    <property type="term" value="F:oxidoreductase activity"/>
    <property type="evidence" value="ECO:0007669"/>
    <property type="project" value="UniProtKB-KW"/>
</dbReference>
<dbReference type="InterPro" id="IPR000683">
    <property type="entry name" value="Gfo/Idh/MocA-like_OxRdtase_N"/>
</dbReference>
<reference evidence="5 6" key="1">
    <citation type="submission" date="2017-06" db="EMBL/GenBank/DDBJ databases">
        <title>Sequencing and comparative analysis of myxobacterial genomes.</title>
        <authorList>
            <person name="Rupp O."/>
            <person name="Goesmann A."/>
            <person name="Sogaard-Andersen L."/>
        </authorList>
    </citation>
    <scope>NUCLEOTIDE SEQUENCE [LARGE SCALE GENOMIC DNA]</scope>
    <source>
        <strain evidence="5 6">DSM 14697</strain>
    </source>
</reference>
<dbReference type="PANTHER" id="PTHR43708:SF5">
    <property type="entry name" value="CONSERVED EXPRESSED OXIDOREDUCTASE (EUROFUNG)-RELATED"/>
    <property type="match status" value="1"/>
</dbReference>
<dbReference type="NCBIfam" id="NF008607">
    <property type="entry name" value="PRK11579.1"/>
    <property type="match status" value="1"/>
</dbReference>
<dbReference type="Pfam" id="PF01408">
    <property type="entry name" value="GFO_IDH_MocA"/>
    <property type="match status" value="1"/>
</dbReference>
<dbReference type="EMBL" id="CP022203">
    <property type="protein sequence ID" value="ATB49696.1"/>
    <property type="molecule type" value="Genomic_DNA"/>
</dbReference>
<evidence type="ECO:0000313" key="6">
    <source>
        <dbReference type="Proteomes" id="UP000217343"/>
    </source>
</evidence>
<evidence type="ECO:0000256" key="2">
    <source>
        <dbReference type="ARBA" id="ARBA00023002"/>
    </source>
</evidence>
<organism evidence="5 6">
    <name type="scientific">Corallococcus macrosporus DSM 14697</name>
    <dbReference type="NCBI Taxonomy" id="1189310"/>
    <lineage>
        <taxon>Bacteria</taxon>
        <taxon>Pseudomonadati</taxon>
        <taxon>Myxococcota</taxon>
        <taxon>Myxococcia</taxon>
        <taxon>Myxococcales</taxon>
        <taxon>Cystobacterineae</taxon>
        <taxon>Myxococcaceae</taxon>
        <taxon>Corallococcus</taxon>
    </lineage>
</organism>
<dbReference type="SUPFAM" id="SSF51735">
    <property type="entry name" value="NAD(P)-binding Rossmann-fold domains"/>
    <property type="match status" value="1"/>
</dbReference>
<name>A0A250K2W1_9BACT</name>
<evidence type="ECO:0000259" key="4">
    <source>
        <dbReference type="Pfam" id="PF22725"/>
    </source>
</evidence>
<dbReference type="AlphaFoldDB" id="A0A250K2W1"/>
<comment type="similarity">
    <text evidence="1">Belongs to the Gfo/Idh/MocA family.</text>
</comment>
<protein>
    <submittedName>
        <fullName evidence="5">Oxidoreductase</fullName>
    </submittedName>
</protein>
<dbReference type="KEGG" id="mmas:MYMAC_005350"/>